<dbReference type="Proteomes" id="UP001064048">
    <property type="component" value="Chromosome 22"/>
</dbReference>
<sequence>MAASFYLLVVLLPSVLGNCTVEKATSHFGSVVYEFSVELIQRLGHETENHFVASPLSLWTILSTLSLGADGITFTEIDKTLSRSDYNCTYWDYWNIFGEITSAMDTTTLERSSAVFVDKNLPVKGAYQRRLKRTGVCDINILPFENFQVVATTINDFVRRVTHDNIQKVVSPNDIEGVFFILIDAIYFKGAWSHQFDPSKTEPNAPFYDESGKQAGYVNMMHGLIALQTIAIDPIQAKVLELPYGDQDRFSMLIFVPYSNNTVAGVMDLLKHVTIQSIFSSLNEFPEDSVEVRIPRFTISSDLDNLKELLVGMGLKTMFDSSLAQFPYISDSALFVSNVLQKAEIKVTEVGTEASAASAMEMTSRNLPEQFFVNKPFLYMIVDKHLNIPLFIGAYSKPSTF</sequence>
<evidence type="ECO:0000313" key="2">
    <source>
        <dbReference type="Proteomes" id="UP001064048"/>
    </source>
</evidence>
<name>A0ACC0JIF6_CHOFU</name>
<dbReference type="EMBL" id="CM046122">
    <property type="protein sequence ID" value="KAI8423879.1"/>
    <property type="molecule type" value="Genomic_DNA"/>
</dbReference>
<keyword evidence="2" id="KW-1185">Reference proteome</keyword>
<evidence type="ECO:0000313" key="1">
    <source>
        <dbReference type="EMBL" id="KAI8423879.1"/>
    </source>
</evidence>
<accession>A0ACC0JIF6</accession>
<comment type="caution">
    <text evidence="1">The sequence shown here is derived from an EMBL/GenBank/DDBJ whole genome shotgun (WGS) entry which is preliminary data.</text>
</comment>
<proteinExistence type="predicted"/>
<gene>
    <name evidence="1" type="ORF">MSG28_012880</name>
</gene>
<reference evidence="1 2" key="1">
    <citation type="journal article" date="2022" name="Genome Biol. Evol.">
        <title>The Spruce Budworm Genome: Reconstructing the Evolutionary History of Antifreeze Proteins.</title>
        <authorList>
            <person name="Beliveau C."/>
            <person name="Gagne P."/>
            <person name="Picq S."/>
            <person name="Vernygora O."/>
            <person name="Keeling C.I."/>
            <person name="Pinkney K."/>
            <person name="Doucet D."/>
            <person name="Wen F."/>
            <person name="Johnston J.S."/>
            <person name="Maaroufi H."/>
            <person name="Boyle B."/>
            <person name="Laroche J."/>
            <person name="Dewar K."/>
            <person name="Juretic N."/>
            <person name="Blackburn G."/>
            <person name="Nisole A."/>
            <person name="Brunet B."/>
            <person name="Brandao M."/>
            <person name="Lumley L."/>
            <person name="Duan J."/>
            <person name="Quan G."/>
            <person name="Lucarotti C.J."/>
            <person name="Roe A.D."/>
            <person name="Sperling F.A.H."/>
            <person name="Levesque R.C."/>
            <person name="Cusson M."/>
        </authorList>
    </citation>
    <scope>NUCLEOTIDE SEQUENCE [LARGE SCALE GENOMIC DNA]</scope>
    <source>
        <strain evidence="1">Glfc:IPQL:Cfum</strain>
    </source>
</reference>
<organism evidence="1 2">
    <name type="scientific">Choristoneura fumiferana</name>
    <name type="common">Spruce budworm moth</name>
    <name type="synonym">Archips fumiferana</name>
    <dbReference type="NCBI Taxonomy" id="7141"/>
    <lineage>
        <taxon>Eukaryota</taxon>
        <taxon>Metazoa</taxon>
        <taxon>Ecdysozoa</taxon>
        <taxon>Arthropoda</taxon>
        <taxon>Hexapoda</taxon>
        <taxon>Insecta</taxon>
        <taxon>Pterygota</taxon>
        <taxon>Neoptera</taxon>
        <taxon>Endopterygota</taxon>
        <taxon>Lepidoptera</taxon>
        <taxon>Glossata</taxon>
        <taxon>Ditrysia</taxon>
        <taxon>Tortricoidea</taxon>
        <taxon>Tortricidae</taxon>
        <taxon>Tortricinae</taxon>
        <taxon>Choristoneura</taxon>
    </lineage>
</organism>
<protein>
    <submittedName>
        <fullName evidence="1">Uncharacterized protein</fullName>
    </submittedName>
</protein>